<dbReference type="Proteomes" id="UP000299084">
    <property type="component" value="Unassembled WGS sequence"/>
</dbReference>
<dbReference type="EMBL" id="JWIN03000003">
    <property type="protein sequence ID" value="KAB1280682.1"/>
    <property type="molecule type" value="Genomic_DNA"/>
</dbReference>
<reference evidence="1 2" key="1">
    <citation type="journal article" date="2019" name="Mol. Ecol. Resour.">
        <title>Improving Illumina assemblies with Hi-C and long reads: an example with the North African dromedary.</title>
        <authorList>
            <person name="Elbers J.P."/>
            <person name="Rogers M.F."/>
            <person name="Perelman P.L."/>
            <person name="Proskuryakova A.A."/>
            <person name="Serdyukova N.A."/>
            <person name="Johnson W.E."/>
            <person name="Horin P."/>
            <person name="Corander J."/>
            <person name="Murphy D."/>
            <person name="Burger P.A."/>
        </authorList>
    </citation>
    <scope>NUCLEOTIDE SEQUENCE [LARGE SCALE GENOMIC DNA]</scope>
    <source>
        <strain evidence="1">Drom800</strain>
        <tissue evidence="1">Blood</tissue>
    </source>
</reference>
<dbReference type="AlphaFoldDB" id="A0A5N4EB87"/>
<proteinExistence type="predicted"/>
<protein>
    <submittedName>
        <fullName evidence="1">Uncharacterized protein</fullName>
    </submittedName>
</protein>
<sequence length="70" mass="7635">MEVGAAQIPVEEEAGRWPGLTFPEEPVSFTPISASQAEWIISAAEFKTGWKKKARKASSRNSAPGREFGK</sequence>
<gene>
    <name evidence="1" type="ORF">Cadr_000004045</name>
</gene>
<keyword evidence="2" id="KW-1185">Reference proteome</keyword>
<evidence type="ECO:0000313" key="2">
    <source>
        <dbReference type="Proteomes" id="UP000299084"/>
    </source>
</evidence>
<organism evidence="1 2">
    <name type="scientific">Camelus dromedarius</name>
    <name type="common">Dromedary</name>
    <name type="synonym">Arabian camel</name>
    <dbReference type="NCBI Taxonomy" id="9838"/>
    <lineage>
        <taxon>Eukaryota</taxon>
        <taxon>Metazoa</taxon>
        <taxon>Chordata</taxon>
        <taxon>Craniata</taxon>
        <taxon>Vertebrata</taxon>
        <taxon>Euteleostomi</taxon>
        <taxon>Mammalia</taxon>
        <taxon>Eutheria</taxon>
        <taxon>Laurasiatheria</taxon>
        <taxon>Artiodactyla</taxon>
        <taxon>Tylopoda</taxon>
        <taxon>Camelidae</taxon>
        <taxon>Camelus</taxon>
    </lineage>
</organism>
<comment type="caution">
    <text evidence="1">The sequence shown here is derived from an EMBL/GenBank/DDBJ whole genome shotgun (WGS) entry which is preliminary data.</text>
</comment>
<evidence type="ECO:0000313" key="1">
    <source>
        <dbReference type="EMBL" id="KAB1280682.1"/>
    </source>
</evidence>
<name>A0A5N4EB87_CAMDR</name>
<accession>A0A5N4EB87</accession>